<protein>
    <submittedName>
        <fullName evidence="2">DUF3108 domain-containing protein</fullName>
    </submittedName>
</protein>
<evidence type="ECO:0000313" key="3">
    <source>
        <dbReference type="Proteomes" id="UP000627446"/>
    </source>
</evidence>
<dbReference type="Pfam" id="PF11306">
    <property type="entry name" value="DUF3108"/>
    <property type="match status" value="1"/>
</dbReference>
<feature type="region of interest" description="Disordered" evidence="1">
    <location>
        <begin position="17"/>
        <end position="67"/>
    </location>
</feature>
<dbReference type="EMBL" id="JACOFZ010000005">
    <property type="protein sequence ID" value="MBC3882379.1"/>
    <property type="molecule type" value="Genomic_DNA"/>
</dbReference>
<dbReference type="InterPro" id="IPR021457">
    <property type="entry name" value="DUF3108"/>
</dbReference>
<evidence type="ECO:0000256" key="1">
    <source>
        <dbReference type="SAM" id="MobiDB-lite"/>
    </source>
</evidence>
<evidence type="ECO:0000313" key="2">
    <source>
        <dbReference type="EMBL" id="MBC3882379.1"/>
    </source>
</evidence>
<sequence>MEKNSLPLAVRLQAETSAVENKKTEATQVPKRAPVSKQIRANRANTVEVDSKKTESKPPADNEITEKTSDPIVETVIENVDTSSATTPFSLRLPPSAEMKMEVSYTKVNGSPTQGVGSISWNTDGGSYSASVQVGIDLLLTTVNLLQINSEGSIDAQGLVPKLSTDTRRNRAMTSIHFNPEEKTITFSSSNKTVAMENGAQDAVSVLFQLAALGNSDSKQLSVGKEINIQVAEGRDAHMFTFTVVGEEKIDSKLEPETGKLDTIHLIRPPRPGSYNSSLEVWLAPTKAWYPVQIRNTESSGTVTTQNVVELRQKQVRPQ</sequence>
<dbReference type="RefSeq" id="WP_186916999.1">
    <property type="nucleotide sequence ID" value="NZ_JACOFZ010000005.1"/>
</dbReference>
<reference evidence="2" key="1">
    <citation type="submission" date="2020-08" db="EMBL/GenBank/DDBJ databases">
        <title>Novel species isolated from subtropical streams in China.</title>
        <authorList>
            <person name="Lu H."/>
        </authorList>
    </citation>
    <scope>NUCLEOTIDE SEQUENCE</scope>
    <source>
        <strain evidence="2">LX22W</strain>
    </source>
</reference>
<organism evidence="2 3">
    <name type="scientific">Undibacterium nitidum</name>
    <dbReference type="NCBI Taxonomy" id="2762298"/>
    <lineage>
        <taxon>Bacteria</taxon>
        <taxon>Pseudomonadati</taxon>
        <taxon>Pseudomonadota</taxon>
        <taxon>Betaproteobacteria</taxon>
        <taxon>Burkholderiales</taxon>
        <taxon>Oxalobacteraceae</taxon>
        <taxon>Undibacterium</taxon>
    </lineage>
</organism>
<comment type="caution">
    <text evidence="2">The sequence shown here is derived from an EMBL/GenBank/DDBJ whole genome shotgun (WGS) entry which is preliminary data.</text>
</comment>
<keyword evidence="3" id="KW-1185">Reference proteome</keyword>
<dbReference type="AlphaFoldDB" id="A0A923HN10"/>
<gene>
    <name evidence="2" type="ORF">H8K36_13385</name>
</gene>
<accession>A0A923HN10</accession>
<name>A0A923HN10_9BURK</name>
<proteinExistence type="predicted"/>
<feature type="compositionally biased region" description="Basic and acidic residues" evidence="1">
    <location>
        <begin position="49"/>
        <end position="67"/>
    </location>
</feature>
<dbReference type="Proteomes" id="UP000627446">
    <property type="component" value="Unassembled WGS sequence"/>
</dbReference>